<dbReference type="Pfam" id="PF00248">
    <property type="entry name" value="Aldo_ket_red"/>
    <property type="match status" value="1"/>
</dbReference>
<feature type="domain" description="NADP-dependent oxidoreductase" evidence="5">
    <location>
        <begin position="45"/>
        <end position="302"/>
    </location>
</feature>
<proteinExistence type="predicted"/>
<dbReference type="InterPro" id="IPR023210">
    <property type="entry name" value="NADP_OxRdtase_dom"/>
</dbReference>
<feature type="site" description="Lowers pKa of active site Tyr" evidence="4">
    <location>
        <position position="105"/>
    </location>
</feature>
<sequence length="327" mass="37457">MGCGASAHNTRNVKDSIVIPSEGPAAKNRYLQLQDGHKMPLMGLGTFLSVDENEVIENVTHAIVEEGYRHIDTAQLYKNEEMVGKALEQCYEQGIKREELFITTKIWRTNYKNVRGSFKESMKKLGLEYLDLLLVHFTLTDVDWETYDIKGPPMYKVWKEFEKLKDEGLVKSIGISNCTNMMFVDIVAGAKHRPVVNQIETNPYFSQQKVIDFQEKFGCKATAYAPIGNPGFTGSDLLKDEVILDIAKKHKATAAQIALAWNMQRGVMVIPKTNSKERLKENFEALDVTLDEKDIEKINQLNNNKRMWDPDQWDEPQYGWKNNPVYL</sequence>
<feature type="binding site" evidence="3">
    <location>
        <position position="136"/>
    </location>
    <ligand>
        <name>substrate</name>
    </ligand>
</feature>
<gene>
    <name evidence="6" type="ORF">ECRASSUSDP1_LOCUS16705</name>
</gene>
<evidence type="ECO:0000256" key="1">
    <source>
        <dbReference type="ARBA" id="ARBA00023002"/>
    </source>
</evidence>
<dbReference type="PROSITE" id="PS00798">
    <property type="entry name" value="ALDOKETO_REDUCTASE_1"/>
    <property type="match status" value="1"/>
</dbReference>
<feature type="active site" description="Proton donor" evidence="2">
    <location>
        <position position="77"/>
    </location>
</feature>
<dbReference type="InterPro" id="IPR018170">
    <property type="entry name" value="Aldo/ket_reductase_CS"/>
</dbReference>
<dbReference type="PRINTS" id="PR00069">
    <property type="entry name" value="ALDKETRDTASE"/>
</dbReference>
<evidence type="ECO:0000256" key="4">
    <source>
        <dbReference type="PIRSR" id="PIRSR000097-3"/>
    </source>
</evidence>
<dbReference type="InterPro" id="IPR020471">
    <property type="entry name" value="AKR"/>
</dbReference>
<dbReference type="FunFam" id="3.20.20.100:FF:000002">
    <property type="entry name" value="2,5-diketo-D-gluconic acid reductase A"/>
    <property type="match status" value="1"/>
</dbReference>
<comment type="caution">
    <text evidence="6">The sequence shown here is derived from an EMBL/GenBank/DDBJ whole genome shotgun (WGS) entry which is preliminary data.</text>
</comment>
<dbReference type="EMBL" id="CAMPGE010016809">
    <property type="protein sequence ID" value="CAI2375343.1"/>
    <property type="molecule type" value="Genomic_DNA"/>
</dbReference>
<dbReference type="PIRSF" id="PIRSF000097">
    <property type="entry name" value="AKR"/>
    <property type="match status" value="1"/>
</dbReference>
<evidence type="ECO:0000259" key="5">
    <source>
        <dbReference type="Pfam" id="PF00248"/>
    </source>
</evidence>
<dbReference type="GO" id="GO:0016616">
    <property type="term" value="F:oxidoreductase activity, acting on the CH-OH group of donors, NAD or NADP as acceptor"/>
    <property type="evidence" value="ECO:0007669"/>
    <property type="project" value="UniProtKB-ARBA"/>
</dbReference>
<name>A0AAD1XM56_EUPCR</name>
<dbReference type="Proteomes" id="UP001295684">
    <property type="component" value="Unassembled WGS sequence"/>
</dbReference>
<evidence type="ECO:0000313" key="7">
    <source>
        <dbReference type="Proteomes" id="UP001295684"/>
    </source>
</evidence>
<dbReference type="InterPro" id="IPR036812">
    <property type="entry name" value="NAD(P)_OxRdtase_dom_sf"/>
</dbReference>
<protein>
    <recommendedName>
        <fullName evidence="5">NADP-dependent oxidoreductase domain-containing protein</fullName>
    </recommendedName>
</protein>
<dbReference type="SUPFAM" id="SSF51430">
    <property type="entry name" value="NAD(P)-linked oxidoreductase"/>
    <property type="match status" value="1"/>
</dbReference>
<dbReference type="PANTHER" id="PTHR11732">
    <property type="entry name" value="ALDO/KETO REDUCTASE"/>
    <property type="match status" value="1"/>
</dbReference>
<dbReference type="Gene3D" id="3.20.20.100">
    <property type="entry name" value="NADP-dependent oxidoreductase domain"/>
    <property type="match status" value="1"/>
</dbReference>
<dbReference type="AlphaFoldDB" id="A0AAD1XM56"/>
<keyword evidence="1" id="KW-0560">Oxidoreductase</keyword>
<evidence type="ECO:0000256" key="2">
    <source>
        <dbReference type="PIRSR" id="PIRSR000097-1"/>
    </source>
</evidence>
<dbReference type="PROSITE" id="PS00063">
    <property type="entry name" value="ALDOKETO_REDUCTASE_3"/>
    <property type="match status" value="1"/>
</dbReference>
<keyword evidence="7" id="KW-1185">Reference proteome</keyword>
<evidence type="ECO:0000256" key="3">
    <source>
        <dbReference type="PIRSR" id="PIRSR000097-2"/>
    </source>
</evidence>
<reference evidence="6" key="1">
    <citation type="submission" date="2023-07" db="EMBL/GenBank/DDBJ databases">
        <authorList>
            <consortium name="AG Swart"/>
            <person name="Singh M."/>
            <person name="Singh A."/>
            <person name="Seah K."/>
            <person name="Emmerich C."/>
        </authorList>
    </citation>
    <scope>NUCLEOTIDE SEQUENCE</scope>
    <source>
        <strain evidence="6">DP1</strain>
    </source>
</reference>
<organism evidence="6 7">
    <name type="scientific">Euplotes crassus</name>
    <dbReference type="NCBI Taxonomy" id="5936"/>
    <lineage>
        <taxon>Eukaryota</taxon>
        <taxon>Sar</taxon>
        <taxon>Alveolata</taxon>
        <taxon>Ciliophora</taxon>
        <taxon>Intramacronucleata</taxon>
        <taxon>Spirotrichea</taxon>
        <taxon>Hypotrichia</taxon>
        <taxon>Euplotida</taxon>
        <taxon>Euplotidae</taxon>
        <taxon>Moneuplotes</taxon>
    </lineage>
</organism>
<dbReference type="CDD" id="cd19071">
    <property type="entry name" value="AKR_AKR1-5-like"/>
    <property type="match status" value="1"/>
</dbReference>
<accession>A0AAD1XM56</accession>
<evidence type="ECO:0000313" key="6">
    <source>
        <dbReference type="EMBL" id="CAI2375343.1"/>
    </source>
</evidence>